<dbReference type="InterPro" id="IPR046341">
    <property type="entry name" value="SET_dom_sf"/>
</dbReference>
<feature type="domain" description="SET" evidence="1">
    <location>
        <begin position="33"/>
        <end position="238"/>
    </location>
</feature>
<dbReference type="InterPro" id="IPR050600">
    <property type="entry name" value="SETD3_SETD6_MTase"/>
</dbReference>
<proteinExistence type="predicted"/>
<reference evidence="2 3" key="1">
    <citation type="journal article" date="2016" name="PLoS Pathog.">
        <title>Biosynthesis of antibiotic leucinostatins in bio-control fungus Purpureocillium lilacinum and their inhibition on phytophthora revealed by genome mining.</title>
        <authorList>
            <person name="Wang G."/>
            <person name="Liu Z."/>
            <person name="Lin R."/>
            <person name="Li E."/>
            <person name="Mao Z."/>
            <person name="Ling J."/>
            <person name="Yang Y."/>
            <person name="Yin W.B."/>
            <person name="Xie B."/>
        </authorList>
    </citation>
    <scope>NUCLEOTIDE SEQUENCE [LARGE SCALE GENOMIC DNA]</scope>
    <source>
        <strain evidence="2">170</strain>
    </source>
</reference>
<dbReference type="STRING" id="1380566.A0A179FMK9"/>
<name>A0A179FMK9_METCM</name>
<dbReference type="KEGG" id="pchm:VFPPC_08338"/>
<evidence type="ECO:0000313" key="3">
    <source>
        <dbReference type="Proteomes" id="UP000078397"/>
    </source>
</evidence>
<dbReference type="PANTHER" id="PTHR13271:SF137">
    <property type="entry name" value="SET DOMAIN-CONTAINING PROTEIN"/>
    <property type="match status" value="1"/>
</dbReference>
<sequence>MTQLPAKEQSQHAAMDMAESLVRWAAGEGVKLDGIEPKETAEHGFGMVAIRKLQEGDVIMTVPIKTIRSLSTVSKTISSKLPQDASIHGLLAADLLFNPPKATHWGKLVPKLADFQEQVPYFWSKSLQELLPVEAKTLLAKQQATFRRDWEQFKIGFPDTNMQDYLYAWFLVSTRAFYYETPQTLPYPWHDRLALLPVADLFNHAATGCSVSYSLSGSYTITADREYVEGEEVCTSYGRHSNDFLLAEYGFVLPDNSADLVSLDDVIPPKLSGEQKASLDGKGVLGNFMLSADSKPCDRTKAALHQLLNGAATESDGGLDSQNTPSGTDALLSSLLAELLNRIKSTRRAISTSGAGTASQRAVLVQRWDQIEAILKQSIEVLDRS</sequence>
<dbReference type="EMBL" id="LSBJ02000004">
    <property type="protein sequence ID" value="OAQ66826.1"/>
    <property type="molecule type" value="Genomic_DNA"/>
</dbReference>
<gene>
    <name evidence="2" type="ORF">VFPPC_08338</name>
</gene>
<keyword evidence="3" id="KW-1185">Reference proteome</keyword>
<protein>
    <submittedName>
        <fullName evidence="2">SET domain-containing protein</fullName>
    </submittedName>
</protein>
<dbReference type="GO" id="GO:0016279">
    <property type="term" value="F:protein-lysine N-methyltransferase activity"/>
    <property type="evidence" value="ECO:0007669"/>
    <property type="project" value="TreeGrafter"/>
</dbReference>
<evidence type="ECO:0000259" key="1">
    <source>
        <dbReference type="PROSITE" id="PS50280"/>
    </source>
</evidence>
<dbReference type="GeneID" id="28851059"/>
<dbReference type="AlphaFoldDB" id="A0A179FMK9"/>
<dbReference type="Gene3D" id="3.90.1410.10">
    <property type="entry name" value="set domain protein methyltransferase, domain 1"/>
    <property type="match status" value="1"/>
</dbReference>
<dbReference type="RefSeq" id="XP_018143913.1">
    <property type="nucleotide sequence ID" value="XM_018287065.1"/>
</dbReference>
<dbReference type="Pfam" id="PF00856">
    <property type="entry name" value="SET"/>
    <property type="match status" value="1"/>
</dbReference>
<dbReference type="PANTHER" id="PTHR13271">
    <property type="entry name" value="UNCHARACTERIZED PUTATIVE METHYLTRANSFERASE"/>
    <property type="match status" value="1"/>
</dbReference>
<comment type="caution">
    <text evidence="2">The sequence shown here is derived from an EMBL/GenBank/DDBJ whole genome shotgun (WGS) entry which is preliminary data.</text>
</comment>
<accession>A0A179FMK9</accession>
<dbReference type="InterPro" id="IPR001214">
    <property type="entry name" value="SET_dom"/>
</dbReference>
<dbReference type="SUPFAM" id="SSF82199">
    <property type="entry name" value="SET domain"/>
    <property type="match status" value="1"/>
</dbReference>
<evidence type="ECO:0000313" key="2">
    <source>
        <dbReference type="EMBL" id="OAQ66826.1"/>
    </source>
</evidence>
<organism evidence="2 3">
    <name type="scientific">Pochonia chlamydosporia 170</name>
    <dbReference type="NCBI Taxonomy" id="1380566"/>
    <lineage>
        <taxon>Eukaryota</taxon>
        <taxon>Fungi</taxon>
        <taxon>Dikarya</taxon>
        <taxon>Ascomycota</taxon>
        <taxon>Pezizomycotina</taxon>
        <taxon>Sordariomycetes</taxon>
        <taxon>Hypocreomycetidae</taxon>
        <taxon>Hypocreales</taxon>
        <taxon>Clavicipitaceae</taxon>
        <taxon>Pochonia</taxon>
    </lineage>
</organism>
<dbReference type="OrthoDB" id="441812at2759"/>
<dbReference type="PROSITE" id="PS50280">
    <property type="entry name" value="SET"/>
    <property type="match status" value="1"/>
</dbReference>
<dbReference type="Proteomes" id="UP000078397">
    <property type="component" value="Unassembled WGS sequence"/>
</dbReference>